<dbReference type="NCBIfam" id="NF005313">
    <property type="entry name" value="PRK06847.1"/>
    <property type="match status" value="1"/>
</dbReference>
<evidence type="ECO:0000259" key="3">
    <source>
        <dbReference type="Pfam" id="PF01494"/>
    </source>
</evidence>
<dbReference type="PANTHER" id="PTHR13789:SF309">
    <property type="entry name" value="PUTATIVE (AFU_ORTHOLOGUE AFUA_6G14510)-RELATED"/>
    <property type="match status" value="1"/>
</dbReference>
<keyword evidence="5" id="KW-1185">Reference proteome</keyword>
<keyword evidence="1" id="KW-0560">Oxidoreductase</keyword>
<evidence type="ECO:0000256" key="1">
    <source>
        <dbReference type="ARBA" id="ARBA00023002"/>
    </source>
</evidence>
<accession>A0ABX0TT37</accession>
<dbReference type="Proteomes" id="UP000727456">
    <property type="component" value="Unassembled WGS sequence"/>
</dbReference>
<name>A0ABX0TT37_9SPHN</name>
<evidence type="ECO:0000313" key="5">
    <source>
        <dbReference type="Proteomes" id="UP000727456"/>
    </source>
</evidence>
<sequence>MVETVLVIGGGIGGMSTALALTQRGVTVTLIDADPNWRVYGAGITITGMSLRAFDDLGVLDEIRERGFVHDGMRPMKFTGEPLGPALRAPPGSPPVMHGGGIMRPVLHDILSKRVRAADIDVRLGITAETLEQDESGVDVTFSDGTQAHYDLVVGADGIFSKTREMIFPDAPKPQFTDQGCWRIVAKRPPEVDRAEIYFGGPMKIGMSPISQDEMYVFLLEHVPGNPWFAPETYVEHLTEMMAPFGGNVTAVRESLGEDSQIVYRPLEWLLLPDPWYKGRVVLIGDAAHATTPHMASGAGLAVEDGLALAEELAKTDDVPAALRSFMDRRFERAKLVVETSVKSGELEIAGQQQNSMLASATKALAAPY</sequence>
<reference evidence="4 5" key="1">
    <citation type="submission" date="2020-03" db="EMBL/GenBank/DDBJ databases">
        <title>Genomic Encyclopedia of Type Strains, Phase III (KMG-III): the genomes of soil and plant-associated and newly described type strains.</title>
        <authorList>
            <person name="Whitman W."/>
        </authorList>
    </citation>
    <scope>NUCLEOTIDE SEQUENCE [LARGE SCALE GENOMIC DNA]</scope>
    <source>
        <strain evidence="4 5">CECT 8804</strain>
    </source>
</reference>
<proteinExistence type="predicted"/>
<dbReference type="Pfam" id="PF01494">
    <property type="entry name" value="FAD_binding_3"/>
    <property type="match status" value="1"/>
</dbReference>
<dbReference type="EMBL" id="JAAOZC010000002">
    <property type="protein sequence ID" value="NIJ07309.1"/>
    <property type="molecule type" value="Genomic_DNA"/>
</dbReference>
<dbReference type="PRINTS" id="PR00420">
    <property type="entry name" value="RNGMNOXGNASE"/>
</dbReference>
<dbReference type="SUPFAM" id="SSF51905">
    <property type="entry name" value="FAD/NAD(P)-binding domain"/>
    <property type="match status" value="1"/>
</dbReference>
<dbReference type="Gene3D" id="3.50.50.60">
    <property type="entry name" value="FAD/NAD(P)-binding domain"/>
    <property type="match status" value="1"/>
</dbReference>
<dbReference type="InterPro" id="IPR002938">
    <property type="entry name" value="FAD-bd"/>
</dbReference>
<dbReference type="InterPro" id="IPR036188">
    <property type="entry name" value="FAD/NAD-bd_sf"/>
</dbReference>
<evidence type="ECO:0000256" key="2">
    <source>
        <dbReference type="ARBA" id="ARBA00023033"/>
    </source>
</evidence>
<protein>
    <submittedName>
        <fullName evidence="4">2-polyprenyl-6-methoxyphenol hydroxylase-like FAD-dependent oxidoreductase</fullName>
    </submittedName>
</protein>
<keyword evidence="2" id="KW-0503">Monooxygenase</keyword>
<gene>
    <name evidence="4" type="ORF">FHS31_000905</name>
</gene>
<dbReference type="InterPro" id="IPR050493">
    <property type="entry name" value="FAD-dep_Monooxygenase_BioMet"/>
</dbReference>
<comment type="caution">
    <text evidence="4">The sequence shown here is derived from an EMBL/GenBank/DDBJ whole genome shotgun (WGS) entry which is preliminary data.</text>
</comment>
<organism evidence="4 5">
    <name type="scientific">Sphingomonas vulcanisoli</name>
    <dbReference type="NCBI Taxonomy" id="1658060"/>
    <lineage>
        <taxon>Bacteria</taxon>
        <taxon>Pseudomonadati</taxon>
        <taxon>Pseudomonadota</taxon>
        <taxon>Alphaproteobacteria</taxon>
        <taxon>Sphingomonadales</taxon>
        <taxon>Sphingomonadaceae</taxon>
        <taxon>Sphingomonas</taxon>
    </lineage>
</organism>
<dbReference type="PANTHER" id="PTHR13789">
    <property type="entry name" value="MONOOXYGENASE"/>
    <property type="match status" value="1"/>
</dbReference>
<dbReference type="RefSeq" id="WP_167072187.1">
    <property type="nucleotide sequence ID" value="NZ_JAAOZC010000002.1"/>
</dbReference>
<evidence type="ECO:0000313" key="4">
    <source>
        <dbReference type="EMBL" id="NIJ07309.1"/>
    </source>
</evidence>
<feature type="domain" description="FAD-binding" evidence="3">
    <location>
        <begin position="4"/>
        <end position="339"/>
    </location>
</feature>